<gene>
    <name evidence="2" type="ORF">EGH23_18655</name>
</gene>
<feature type="region of interest" description="Disordered" evidence="1">
    <location>
        <begin position="1"/>
        <end position="46"/>
    </location>
</feature>
<evidence type="ECO:0000313" key="2">
    <source>
        <dbReference type="EMBL" id="MBX0296903.1"/>
    </source>
</evidence>
<evidence type="ECO:0000256" key="1">
    <source>
        <dbReference type="SAM" id="MobiDB-lite"/>
    </source>
</evidence>
<reference evidence="2 3" key="1">
    <citation type="submission" date="2021-06" db="EMBL/GenBank/DDBJ databases">
        <title>Halomicroarcula sp. a new haloarchaeum isolated from saline soil.</title>
        <authorList>
            <person name="Duran-Viseras A."/>
            <person name="Sanchez-Porro C."/>
            <person name="Ventosa A."/>
        </authorList>
    </citation>
    <scope>NUCLEOTIDE SEQUENCE [LARGE SCALE GENOMIC DNA]</scope>
    <source>
        <strain evidence="2 3">F27</strain>
    </source>
</reference>
<keyword evidence="3" id="KW-1185">Reference proteome</keyword>
<protein>
    <submittedName>
        <fullName evidence="2">Uncharacterized protein</fullName>
    </submittedName>
</protein>
<organism evidence="2 3">
    <name type="scientific">Haloarcula nitratireducens</name>
    <dbReference type="NCBI Taxonomy" id="2487749"/>
    <lineage>
        <taxon>Archaea</taxon>
        <taxon>Methanobacteriati</taxon>
        <taxon>Methanobacteriota</taxon>
        <taxon>Stenosarchaea group</taxon>
        <taxon>Halobacteria</taxon>
        <taxon>Halobacteriales</taxon>
        <taxon>Haloarculaceae</taxon>
        <taxon>Haloarcula</taxon>
    </lineage>
</organism>
<sequence>MSTDQQKATDEQAQDEATDDTDTIAAEHRLAQASGEVFEGEPGEER</sequence>
<proteinExistence type="predicted"/>
<dbReference type="RefSeq" id="WP_220581492.1">
    <property type="nucleotide sequence ID" value="NZ_RKLT01000011.1"/>
</dbReference>
<accession>A0AAW4PG95</accession>
<dbReference type="EMBL" id="RKLT01000011">
    <property type="protein sequence ID" value="MBX0296903.1"/>
    <property type="molecule type" value="Genomic_DNA"/>
</dbReference>
<dbReference type="AlphaFoldDB" id="A0AAW4PG95"/>
<name>A0AAW4PG95_9EURY</name>
<comment type="caution">
    <text evidence="2">The sequence shown here is derived from an EMBL/GenBank/DDBJ whole genome shotgun (WGS) entry which is preliminary data.</text>
</comment>
<dbReference type="Proteomes" id="UP001430455">
    <property type="component" value="Unassembled WGS sequence"/>
</dbReference>
<evidence type="ECO:0000313" key="3">
    <source>
        <dbReference type="Proteomes" id="UP001430455"/>
    </source>
</evidence>
<feature type="compositionally biased region" description="Acidic residues" evidence="1">
    <location>
        <begin position="12"/>
        <end position="22"/>
    </location>
</feature>